<evidence type="ECO:0008006" key="5">
    <source>
        <dbReference type="Google" id="ProtNLM"/>
    </source>
</evidence>
<dbReference type="EMBL" id="JABMCB010000176">
    <property type="protein sequence ID" value="NUU75762.1"/>
    <property type="molecule type" value="Genomic_DNA"/>
</dbReference>
<dbReference type="Proteomes" id="UP000526125">
    <property type="component" value="Unassembled WGS sequence"/>
</dbReference>
<feature type="region of interest" description="Disordered" evidence="1">
    <location>
        <begin position="39"/>
        <end position="70"/>
    </location>
</feature>
<feature type="signal peptide" evidence="2">
    <location>
        <begin position="1"/>
        <end position="22"/>
    </location>
</feature>
<accession>A0A7Y6BVI0</accession>
<dbReference type="AlphaFoldDB" id="A0A7Y6BVI0"/>
<evidence type="ECO:0000256" key="1">
    <source>
        <dbReference type="SAM" id="MobiDB-lite"/>
    </source>
</evidence>
<evidence type="ECO:0000313" key="4">
    <source>
        <dbReference type="Proteomes" id="UP000526125"/>
    </source>
</evidence>
<comment type="caution">
    <text evidence="3">The sequence shown here is derived from an EMBL/GenBank/DDBJ whole genome shotgun (WGS) entry which is preliminary data.</text>
</comment>
<sequence>MKKILIISVLFILLCGCNKSPATSDADILEKENANPPVSKVALSESEIENEETKQESVETEKTENGVQEVEESSIEKKVDYWRVISDTINLRKSPDIKSQSIAIGKKDQDLEYLHQKYFDPSDNRIWYNIKNKQGTIGWVSSVVVAPSDGQNFNQNDNQISSLQVMMKSNIRKEPSIESESVSIVQKDDRLYPTGGPIIDGADGRIWYPIKTKSDETGWISSKVIEHLSNTNLDLSNPETYVGNWDRFLTPADADNMLISLTLEKENNGYSFYINDKYNYLGVHAGTAGKVIFDNQGKGQATIKMSSKTGSEGEYEYTSGKGTLTLLDTGILYNGPIMSGNDGYSDYTFFFEMQWKYNEEDL</sequence>
<feature type="compositionally biased region" description="Basic and acidic residues" evidence="1">
    <location>
        <begin position="51"/>
        <end position="64"/>
    </location>
</feature>
<evidence type="ECO:0000313" key="3">
    <source>
        <dbReference type="EMBL" id="NUU75762.1"/>
    </source>
</evidence>
<dbReference type="Gene3D" id="2.30.30.40">
    <property type="entry name" value="SH3 Domains"/>
    <property type="match status" value="2"/>
</dbReference>
<evidence type="ECO:0000256" key="2">
    <source>
        <dbReference type="SAM" id="SignalP"/>
    </source>
</evidence>
<dbReference type="RefSeq" id="WP_175395531.1">
    <property type="nucleotide sequence ID" value="NZ_JABMCB010000176.1"/>
</dbReference>
<protein>
    <recommendedName>
        <fullName evidence="5">SH3 domain-containing protein</fullName>
    </recommendedName>
</protein>
<gene>
    <name evidence="3" type="ORF">HP552_11030</name>
</gene>
<proteinExistence type="predicted"/>
<keyword evidence="4" id="KW-1185">Reference proteome</keyword>
<keyword evidence="2" id="KW-0732">Signal</keyword>
<organism evidence="3 4">
    <name type="scientific">Paenibacillus xylanilyticus</name>
    <dbReference type="NCBI Taxonomy" id="248903"/>
    <lineage>
        <taxon>Bacteria</taxon>
        <taxon>Bacillati</taxon>
        <taxon>Bacillota</taxon>
        <taxon>Bacilli</taxon>
        <taxon>Bacillales</taxon>
        <taxon>Paenibacillaceae</taxon>
        <taxon>Paenibacillus</taxon>
    </lineage>
</organism>
<dbReference type="PROSITE" id="PS51257">
    <property type="entry name" value="PROKAR_LIPOPROTEIN"/>
    <property type="match status" value="1"/>
</dbReference>
<name>A0A7Y6BVI0_9BACL</name>
<feature type="chain" id="PRO_5030721393" description="SH3 domain-containing protein" evidence="2">
    <location>
        <begin position="23"/>
        <end position="362"/>
    </location>
</feature>
<reference evidence="3 4" key="1">
    <citation type="submission" date="2020-05" db="EMBL/GenBank/DDBJ databases">
        <title>Genome Sequencing of Type Strains.</title>
        <authorList>
            <person name="Lemaire J.F."/>
            <person name="Inderbitzin P."/>
            <person name="Gregorio O.A."/>
            <person name="Collins S.B."/>
            <person name="Wespe N."/>
            <person name="Knight-Connoni V."/>
        </authorList>
    </citation>
    <scope>NUCLEOTIDE SEQUENCE [LARGE SCALE GENOMIC DNA]</scope>
    <source>
        <strain evidence="3 4">LMG 21957</strain>
    </source>
</reference>